<evidence type="ECO:0000313" key="2">
    <source>
        <dbReference type="Proteomes" id="UP000031847"/>
    </source>
</evidence>
<dbReference type="EMBL" id="BBSI01000053">
    <property type="protein sequence ID" value="GAM82005.1"/>
    <property type="molecule type" value="Genomic_DNA"/>
</dbReference>
<reference evidence="1 2" key="1">
    <citation type="submission" date="2015-01" db="EMBL/GenBank/DDBJ databases">
        <title>Lactococcus lactis subsp.lactis JCM 5805 whole genome shotgun sequence.</title>
        <authorList>
            <person name="Fujii T."/>
            <person name="Tomita Y."/>
            <person name="Ikushima S."/>
            <person name="Fujiwara D."/>
        </authorList>
    </citation>
    <scope>NUCLEOTIDE SEQUENCE [LARGE SCALE GENOMIC DNA]</scope>
    <source>
        <strain evidence="1 2">JCM 5805</strain>
    </source>
</reference>
<dbReference type="AlphaFoldDB" id="A0A0B8QPH8"/>
<organism evidence="1 2">
    <name type="scientific">Lactococcus lactis subsp. lactis</name>
    <name type="common">Streptococcus lactis</name>
    <dbReference type="NCBI Taxonomy" id="1360"/>
    <lineage>
        <taxon>Bacteria</taxon>
        <taxon>Bacillati</taxon>
        <taxon>Bacillota</taxon>
        <taxon>Bacilli</taxon>
        <taxon>Lactobacillales</taxon>
        <taxon>Streptococcaceae</taxon>
        <taxon>Lactococcus</taxon>
    </lineage>
</organism>
<proteinExistence type="predicted"/>
<accession>A0A0B8QPH8</accession>
<comment type="caution">
    <text evidence="1">The sequence shown here is derived from an EMBL/GenBank/DDBJ whole genome shotgun (WGS) entry which is preliminary data.</text>
</comment>
<name>A0A0B8QPH8_LACLL</name>
<gene>
    <name evidence="1" type="ORF">JCM5805K_3138</name>
</gene>
<dbReference type="Proteomes" id="UP000031847">
    <property type="component" value="Unassembled WGS sequence"/>
</dbReference>
<protein>
    <submittedName>
        <fullName evidence="1">Uncharacterized conserved protein</fullName>
    </submittedName>
</protein>
<sequence length="64" mass="7474">MEGLMSKIFCMHTHKYMDGKIHLQKYTCADCGKVSYVKYEEVEKPISNKEAMKLLKELEGDENE</sequence>
<evidence type="ECO:0000313" key="1">
    <source>
        <dbReference type="EMBL" id="GAM82005.1"/>
    </source>
</evidence>